<feature type="transmembrane region" description="Helical" evidence="1">
    <location>
        <begin position="132"/>
        <end position="155"/>
    </location>
</feature>
<feature type="transmembrane region" description="Helical" evidence="1">
    <location>
        <begin position="260"/>
        <end position="280"/>
    </location>
</feature>
<keyword evidence="1" id="KW-1133">Transmembrane helix</keyword>
<dbReference type="OrthoDB" id="8297494at2759"/>
<dbReference type="AlphaFoldDB" id="A0A226E950"/>
<evidence type="ECO:0000256" key="1">
    <source>
        <dbReference type="SAM" id="Phobius"/>
    </source>
</evidence>
<keyword evidence="1" id="KW-0812">Transmembrane</keyword>
<reference evidence="2 3" key="1">
    <citation type="submission" date="2015-12" db="EMBL/GenBank/DDBJ databases">
        <title>The genome of Folsomia candida.</title>
        <authorList>
            <person name="Faddeeva A."/>
            <person name="Derks M.F."/>
            <person name="Anvar Y."/>
            <person name="Smit S."/>
            <person name="Van Straalen N."/>
            <person name="Roelofs D."/>
        </authorList>
    </citation>
    <scope>NUCLEOTIDE SEQUENCE [LARGE SCALE GENOMIC DNA]</scope>
    <source>
        <strain evidence="2 3">VU population</strain>
        <tissue evidence="2">Whole body</tissue>
    </source>
</reference>
<comment type="caution">
    <text evidence="2">The sequence shown here is derived from an EMBL/GenBank/DDBJ whole genome shotgun (WGS) entry which is preliminary data.</text>
</comment>
<feature type="transmembrane region" description="Helical" evidence="1">
    <location>
        <begin position="292"/>
        <end position="318"/>
    </location>
</feature>
<keyword evidence="3" id="KW-1185">Reference proteome</keyword>
<dbReference type="EMBL" id="LNIX01000005">
    <property type="protein sequence ID" value="OXA53979.1"/>
    <property type="molecule type" value="Genomic_DNA"/>
</dbReference>
<feature type="transmembrane region" description="Helical" evidence="1">
    <location>
        <begin position="46"/>
        <end position="67"/>
    </location>
</feature>
<feature type="transmembrane region" description="Helical" evidence="1">
    <location>
        <begin position="197"/>
        <end position="219"/>
    </location>
</feature>
<protein>
    <recommendedName>
        <fullName evidence="4">Gustatory receptor</fullName>
    </recommendedName>
</protein>
<evidence type="ECO:0000313" key="3">
    <source>
        <dbReference type="Proteomes" id="UP000198287"/>
    </source>
</evidence>
<evidence type="ECO:0008006" key="4">
    <source>
        <dbReference type="Google" id="ProtNLM"/>
    </source>
</evidence>
<keyword evidence="1" id="KW-0472">Membrane</keyword>
<sequence>MYSIVFLPILKSHLIPCRLHNCVPFEFDDKSKRFTKSSRNLRTSQFQCFISILYSFAMLAFLLFGQITRTDKFQGAVFFMLSLLASITRWTNIVDNDTIQVINTFLEFEKTAVLLDDGYTFVNSRTMKGMKYFILLMEFSLPLFSILQILLLVFIPCTPPFLMSMSSSCRSSVTPLRLCNIRFVLHLADLWILSNNIFSAAIPILFVLCGGAVSFLAYFNILKGRIKETEISHNLSDCIHLYRSIQLLEKSFNSILMHRVIPPVMMLTAGIQIVGLYVYITHHKDIPTHPGLLIFPLVGIEGIICNVLIFTVASFVYTSSLHVLRSLRKRAGNMRETKSWTASKELKSLTFMSVKFASNFVDGGTPLSIQTFCMNQIASLCLLQVDHRNLN</sequence>
<evidence type="ECO:0000313" key="2">
    <source>
        <dbReference type="EMBL" id="OXA53979.1"/>
    </source>
</evidence>
<name>A0A226E950_FOLCA</name>
<organism evidence="2 3">
    <name type="scientific">Folsomia candida</name>
    <name type="common">Springtail</name>
    <dbReference type="NCBI Taxonomy" id="158441"/>
    <lineage>
        <taxon>Eukaryota</taxon>
        <taxon>Metazoa</taxon>
        <taxon>Ecdysozoa</taxon>
        <taxon>Arthropoda</taxon>
        <taxon>Hexapoda</taxon>
        <taxon>Collembola</taxon>
        <taxon>Entomobryomorpha</taxon>
        <taxon>Isotomoidea</taxon>
        <taxon>Isotomidae</taxon>
        <taxon>Proisotominae</taxon>
        <taxon>Folsomia</taxon>
    </lineage>
</organism>
<accession>A0A226E950</accession>
<proteinExistence type="predicted"/>
<dbReference type="Proteomes" id="UP000198287">
    <property type="component" value="Unassembled WGS sequence"/>
</dbReference>
<gene>
    <name evidence="2" type="ORF">Fcan01_11354</name>
</gene>